<dbReference type="EMBL" id="LN650648">
    <property type="protein sequence ID" value="CEI72771.1"/>
    <property type="molecule type" value="Genomic_DNA"/>
</dbReference>
<dbReference type="InterPro" id="IPR003838">
    <property type="entry name" value="ABC3_permease_C"/>
</dbReference>
<comment type="similarity">
    <text evidence="6">Belongs to the ABC-4 integral membrane protein family.</text>
</comment>
<feature type="domain" description="ABC3 transporter permease C-terminal" evidence="8">
    <location>
        <begin position="732"/>
        <end position="845"/>
    </location>
</feature>
<dbReference type="AlphaFoldDB" id="A0A2P2BQY6"/>
<feature type="transmembrane region" description="Helical" evidence="7">
    <location>
        <begin position="270"/>
        <end position="292"/>
    </location>
</feature>
<feature type="transmembrane region" description="Helical" evidence="7">
    <location>
        <begin position="367"/>
        <end position="385"/>
    </location>
</feature>
<evidence type="ECO:0000313" key="10">
    <source>
        <dbReference type="Proteomes" id="UP000245695"/>
    </source>
</evidence>
<organism evidence="9 10">
    <name type="scientific">Romboutsia hominis</name>
    <dbReference type="NCBI Taxonomy" id="1507512"/>
    <lineage>
        <taxon>Bacteria</taxon>
        <taxon>Bacillati</taxon>
        <taxon>Bacillota</taxon>
        <taxon>Clostridia</taxon>
        <taxon>Peptostreptococcales</taxon>
        <taxon>Peptostreptococcaceae</taxon>
        <taxon>Romboutsia</taxon>
    </lineage>
</organism>
<dbReference type="InterPro" id="IPR050250">
    <property type="entry name" value="Macrolide_Exporter_MacB"/>
</dbReference>
<dbReference type="PANTHER" id="PTHR30572">
    <property type="entry name" value="MEMBRANE COMPONENT OF TRANSPORTER-RELATED"/>
    <property type="match status" value="1"/>
</dbReference>
<dbReference type="KEGG" id="rhom:FRIFI_1235"/>
<evidence type="ECO:0000256" key="3">
    <source>
        <dbReference type="ARBA" id="ARBA00022692"/>
    </source>
</evidence>
<dbReference type="Proteomes" id="UP000245695">
    <property type="component" value="Chromosome 1"/>
</dbReference>
<feature type="domain" description="ABC3 transporter permease C-terminal" evidence="8">
    <location>
        <begin position="275"/>
        <end position="381"/>
    </location>
</feature>
<reference evidence="9 10" key="1">
    <citation type="submission" date="2014-09" db="EMBL/GenBank/DDBJ databases">
        <authorList>
            <person name="Hornung B.V."/>
        </authorList>
    </citation>
    <scope>NUCLEOTIDE SEQUENCE [LARGE SCALE GENOMIC DNA]</scope>
    <source>
        <strain evidence="9 10">FRIFI</strain>
    </source>
</reference>
<gene>
    <name evidence="9" type="ORF">FRIFI_1235</name>
</gene>
<evidence type="ECO:0000256" key="1">
    <source>
        <dbReference type="ARBA" id="ARBA00004651"/>
    </source>
</evidence>
<feature type="transmembrane region" description="Helical" evidence="7">
    <location>
        <begin position="438"/>
        <end position="459"/>
    </location>
</feature>
<feature type="transmembrane region" description="Helical" evidence="7">
    <location>
        <begin position="816"/>
        <end position="841"/>
    </location>
</feature>
<keyword evidence="3 7" id="KW-0812">Transmembrane</keyword>
<dbReference type="RefSeq" id="WP_166505349.1">
    <property type="nucleotide sequence ID" value="NZ_LN650648.1"/>
</dbReference>
<feature type="transmembrane region" description="Helical" evidence="7">
    <location>
        <begin position="722"/>
        <end position="744"/>
    </location>
</feature>
<dbReference type="GO" id="GO:0022857">
    <property type="term" value="F:transmembrane transporter activity"/>
    <property type="evidence" value="ECO:0007669"/>
    <property type="project" value="TreeGrafter"/>
</dbReference>
<feature type="transmembrane region" description="Helical" evidence="7">
    <location>
        <begin position="327"/>
        <end position="347"/>
    </location>
</feature>
<evidence type="ECO:0000256" key="2">
    <source>
        <dbReference type="ARBA" id="ARBA00022475"/>
    </source>
</evidence>
<accession>A0A2P2BQY6</accession>
<evidence type="ECO:0000256" key="6">
    <source>
        <dbReference type="ARBA" id="ARBA00038076"/>
    </source>
</evidence>
<evidence type="ECO:0000313" key="9">
    <source>
        <dbReference type="EMBL" id="CEI72771.1"/>
    </source>
</evidence>
<feature type="transmembrane region" description="Helical" evidence="7">
    <location>
        <begin position="779"/>
        <end position="804"/>
    </location>
</feature>
<keyword evidence="2" id="KW-1003">Cell membrane</keyword>
<name>A0A2P2BQY6_9FIRM</name>
<dbReference type="GO" id="GO:0005886">
    <property type="term" value="C:plasma membrane"/>
    <property type="evidence" value="ECO:0007669"/>
    <property type="project" value="UniProtKB-SubCell"/>
</dbReference>
<keyword evidence="4 7" id="KW-1133">Transmembrane helix</keyword>
<dbReference type="Pfam" id="PF02687">
    <property type="entry name" value="FtsX"/>
    <property type="match status" value="2"/>
</dbReference>
<evidence type="ECO:0000256" key="7">
    <source>
        <dbReference type="SAM" id="Phobius"/>
    </source>
</evidence>
<keyword evidence="10" id="KW-1185">Reference proteome</keyword>
<evidence type="ECO:0000256" key="4">
    <source>
        <dbReference type="ARBA" id="ARBA00022989"/>
    </source>
</evidence>
<sequence>MLRNNNQEIIKKLSKRSFKVNKIRNIISIIAITLTTVLFTSLFTVGVSMMDAFNSYMMMEYGTSSHVQMQEVDKSQIDIIKNSESIDKDSIGIIKNIDSAKNPEFLTQTINLAVYDRQSVKNAINTEMVEGSLPKSKTDIVMPIEVLDMLKLPHKIGTNVSIEIPVVKDGAYTGENKTYKFKLSGYFTYKTATAIPLHDMYVSDDFYNEYKKDNEIGPLCITFNFKNDKNLEKQLEDLINKIKPYSGKYSVNPAFLDNQVTNTSEFIRNVLPVVLLVIVILTSGYLLIYNIFYISVVKDIKHYGLLKTIGTSPKQLIKLIINQANRLSLIGIPIGLFLGFIIGKMLLPVAMKFTTISDLKSIDSSNIAIFIGAIIFSYVTVRISCMKPAKLASSVSEVDATRYSDRDSNIKKKAKKGKSGSKIHKMALSNMFRNKKKALLVLMSMSLSCMIFLSVSTIISSSDPKRSAEGMMVGDIEIQHGEAQNAKIHENIIPIDEEFIKDVKNLDGVKSVDRIYKDYLGRVAYEGMLKEEFLSQRIDKEYVDKYWQGEDPRELAKFHKSVTLDISGVSSGKIIKEMIENNMLDYYGEGNIIEGKLDIEKFNKGGYIIIRGHEGSKVKVGDKIKLKYIIGNTPEEGYTTNELEVMAILDGADNFNMDVYVNEDDYKKIVPKAYVQNVVVNVDESVDEVEKNIEKLNDSYANPYTHISSKRTYIEEAKETQAMITIIGMSGVFIIGLIGVLNFINTMVTNIISRNQEFAMLEAVGMTKKQLKKMLVLEGMYYGVIITFINLTFGSLATFLGFNIMKLRYSVYTYPIEALLICTVLVLLVSVIVPLIVYKIISKESIVDRIRVSE</sequence>
<dbReference type="PANTHER" id="PTHR30572:SF4">
    <property type="entry name" value="ABC TRANSPORTER PERMEASE YTRF"/>
    <property type="match status" value="1"/>
</dbReference>
<protein>
    <submittedName>
        <fullName evidence="9">ABC transporter permease protein</fullName>
    </submittedName>
</protein>
<evidence type="ECO:0000256" key="5">
    <source>
        <dbReference type="ARBA" id="ARBA00023136"/>
    </source>
</evidence>
<feature type="transmembrane region" description="Helical" evidence="7">
    <location>
        <begin position="26"/>
        <end position="50"/>
    </location>
</feature>
<evidence type="ECO:0000259" key="8">
    <source>
        <dbReference type="Pfam" id="PF02687"/>
    </source>
</evidence>
<comment type="subcellular location">
    <subcellularLocation>
        <location evidence="1">Cell membrane</location>
        <topology evidence="1">Multi-pass membrane protein</topology>
    </subcellularLocation>
</comment>
<proteinExistence type="inferred from homology"/>
<keyword evidence="5 7" id="KW-0472">Membrane</keyword>